<dbReference type="AlphaFoldDB" id="A0A8R7PZ77"/>
<reference evidence="3" key="1">
    <citation type="journal article" date="2013" name="Nature">
        <title>Draft genome of the wheat A-genome progenitor Triticum urartu.</title>
        <authorList>
            <person name="Ling H.Q."/>
            <person name="Zhao S."/>
            <person name="Liu D."/>
            <person name="Wang J."/>
            <person name="Sun H."/>
            <person name="Zhang C."/>
            <person name="Fan H."/>
            <person name="Li D."/>
            <person name="Dong L."/>
            <person name="Tao Y."/>
            <person name="Gao C."/>
            <person name="Wu H."/>
            <person name="Li Y."/>
            <person name="Cui Y."/>
            <person name="Guo X."/>
            <person name="Zheng S."/>
            <person name="Wang B."/>
            <person name="Yu K."/>
            <person name="Liang Q."/>
            <person name="Yang W."/>
            <person name="Lou X."/>
            <person name="Chen J."/>
            <person name="Feng M."/>
            <person name="Jian J."/>
            <person name="Zhang X."/>
            <person name="Luo G."/>
            <person name="Jiang Y."/>
            <person name="Liu J."/>
            <person name="Wang Z."/>
            <person name="Sha Y."/>
            <person name="Zhang B."/>
            <person name="Wu H."/>
            <person name="Tang D."/>
            <person name="Shen Q."/>
            <person name="Xue P."/>
            <person name="Zou S."/>
            <person name="Wang X."/>
            <person name="Liu X."/>
            <person name="Wang F."/>
            <person name="Yang Y."/>
            <person name="An X."/>
            <person name="Dong Z."/>
            <person name="Zhang K."/>
            <person name="Zhang X."/>
            <person name="Luo M.C."/>
            <person name="Dvorak J."/>
            <person name="Tong Y."/>
            <person name="Wang J."/>
            <person name="Yang H."/>
            <person name="Li Z."/>
            <person name="Wang D."/>
            <person name="Zhang A."/>
            <person name="Wang J."/>
        </authorList>
    </citation>
    <scope>NUCLEOTIDE SEQUENCE</scope>
    <source>
        <strain evidence="3">cv. G1812</strain>
    </source>
</reference>
<evidence type="ECO:0000313" key="2">
    <source>
        <dbReference type="EnsemblPlants" id="TuG1812G0300005519.01.T02"/>
    </source>
</evidence>
<dbReference type="EnsemblPlants" id="TuG1812G0300005519.01.T02">
    <property type="protein sequence ID" value="TuG1812G0300005519.01.T02"/>
    <property type="gene ID" value="TuG1812G0300005519.01"/>
</dbReference>
<proteinExistence type="predicted"/>
<protein>
    <submittedName>
        <fullName evidence="2">Uncharacterized protein</fullName>
    </submittedName>
</protein>
<reference evidence="2" key="2">
    <citation type="submission" date="2018-03" db="EMBL/GenBank/DDBJ databases">
        <title>The Triticum urartu genome reveals the dynamic nature of wheat genome evolution.</title>
        <authorList>
            <person name="Ling H."/>
            <person name="Ma B."/>
            <person name="Shi X."/>
            <person name="Liu H."/>
            <person name="Dong L."/>
            <person name="Sun H."/>
            <person name="Cao Y."/>
            <person name="Gao Q."/>
            <person name="Zheng S."/>
            <person name="Li Y."/>
            <person name="Yu Y."/>
            <person name="Du H."/>
            <person name="Qi M."/>
            <person name="Li Y."/>
            <person name="Yu H."/>
            <person name="Cui Y."/>
            <person name="Wang N."/>
            <person name="Chen C."/>
            <person name="Wu H."/>
            <person name="Zhao Y."/>
            <person name="Zhang J."/>
            <person name="Li Y."/>
            <person name="Zhou W."/>
            <person name="Zhang B."/>
            <person name="Hu W."/>
            <person name="Eijk M."/>
            <person name="Tang J."/>
            <person name="Witsenboer H."/>
            <person name="Zhao S."/>
            <person name="Li Z."/>
            <person name="Zhang A."/>
            <person name="Wang D."/>
            <person name="Liang C."/>
        </authorList>
    </citation>
    <scope>NUCLEOTIDE SEQUENCE [LARGE SCALE GENOMIC DNA]</scope>
    <source>
        <strain evidence="2">cv. G1812</strain>
    </source>
</reference>
<evidence type="ECO:0000256" key="1">
    <source>
        <dbReference type="SAM" id="MobiDB-lite"/>
    </source>
</evidence>
<dbReference type="Proteomes" id="UP000015106">
    <property type="component" value="Chromosome 3"/>
</dbReference>
<keyword evidence="3" id="KW-1185">Reference proteome</keyword>
<dbReference type="Gramene" id="TuG1812G0300005519.01.T02">
    <property type="protein sequence ID" value="TuG1812G0300005519.01.T02"/>
    <property type="gene ID" value="TuG1812G0300005519.01"/>
</dbReference>
<feature type="region of interest" description="Disordered" evidence="1">
    <location>
        <begin position="1"/>
        <end position="25"/>
    </location>
</feature>
<gene>
    <name evidence="2" type="primary">LOC125549428</name>
</gene>
<organism evidence="2 3">
    <name type="scientific">Triticum urartu</name>
    <name type="common">Red wild einkorn</name>
    <name type="synonym">Crithodium urartu</name>
    <dbReference type="NCBI Taxonomy" id="4572"/>
    <lineage>
        <taxon>Eukaryota</taxon>
        <taxon>Viridiplantae</taxon>
        <taxon>Streptophyta</taxon>
        <taxon>Embryophyta</taxon>
        <taxon>Tracheophyta</taxon>
        <taxon>Spermatophyta</taxon>
        <taxon>Magnoliopsida</taxon>
        <taxon>Liliopsida</taxon>
        <taxon>Poales</taxon>
        <taxon>Poaceae</taxon>
        <taxon>BOP clade</taxon>
        <taxon>Pooideae</taxon>
        <taxon>Triticodae</taxon>
        <taxon>Triticeae</taxon>
        <taxon>Triticinae</taxon>
        <taxon>Triticum</taxon>
    </lineage>
</organism>
<evidence type="ECO:0000313" key="3">
    <source>
        <dbReference type="Proteomes" id="UP000015106"/>
    </source>
</evidence>
<reference evidence="2" key="3">
    <citation type="submission" date="2022-06" db="UniProtKB">
        <authorList>
            <consortium name="EnsemblPlants"/>
        </authorList>
    </citation>
    <scope>IDENTIFICATION</scope>
</reference>
<accession>A0A8R7PZ77</accession>
<name>A0A8R7PZ77_TRIUA</name>
<sequence>MARTRMKAPGWGSPRSGRGRGASTSCCHTPTILTGWISTRRRRMSVSGRSCCWCAASPRTYFIGGIFLGLQRGISEGLGAQRSCRRILLQMVLLFLNVQQRILLQKLLQMLQLWYLIHHVILKRNKAKVHSRGAEGRMIKMEVEVLLSKGKRQVRPEGVISHVKPGVEVDTVTS</sequence>